<dbReference type="GO" id="GO:0005737">
    <property type="term" value="C:cytoplasm"/>
    <property type="evidence" value="ECO:0007669"/>
    <property type="project" value="TreeGrafter"/>
</dbReference>
<comment type="cofactor">
    <cofactor evidence="2">
        <name>Mg(2+)</name>
        <dbReference type="ChEBI" id="CHEBI:18420"/>
    </cofactor>
</comment>
<dbReference type="PANTHER" id="PTHR13058">
    <property type="entry name" value="THREE PRIME REPAIR EXONUCLEASE 1, 2"/>
    <property type="match status" value="1"/>
</dbReference>
<dbReference type="CDD" id="cd06127">
    <property type="entry name" value="DEDDh"/>
    <property type="match status" value="1"/>
</dbReference>
<dbReference type="GO" id="GO:0046872">
    <property type="term" value="F:metal ion binding"/>
    <property type="evidence" value="ECO:0007669"/>
    <property type="project" value="UniProtKB-KW"/>
</dbReference>
<accession>A0A667ZHK9</accession>
<dbReference type="GO" id="GO:0008311">
    <property type="term" value="F:double-stranded DNA 3'-5' DNA exonuclease activity"/>
    <property type="evidence" value="ECO:0007669"/>
    <property type="project" value="UniProtKB-EC"/>
</dbReference>
<name>A0A667ZHK9_9TELE</name>
<reference evidence="11" key="3">
    <citation type="submission" date="2025-09" db="UniProtKB">
        <authorList>
            <consortium name="Ensembl"/>
        </authorList>
    </citation>
    <scope>IDENTIFICATION</scope>
</reference>
<dbReference type="Ensembl" id="ENSMMDT00005036058.1">
    <property type="protein sequence ID" value="ENSMMDP00005035284.1"/>
    <property type="gene ID" value="ENSMMDG00005016577.1"/>
</dbReference>
<evidence type="ECO:0000256" key="2">
    <source>
        <dbReference type="ARBA" id="ARBA00001946"/>
    </source>
</evidence>
<evidence type="ECO:0000259" key="10">
    <source>
        <dbReference type="SMART" id="SM00479"/>
    </source>
</evidence>
<dbReference type="OrthoDB" id="10250935at2759"/>
<protein>
    <recommendedName>
        <fullName evidence="3">exodeoxyribonuclease III</fullName>
        <ecNumber evidence="3">3.1.11.2</ecNumber>
    </recommendedName>
</protein>
<evidence type="ECO:0000256" key="1">
    <source>
        <dbReference type="ARBA" id="ARBA00000493"/>
    </source>
</evidence>
<evidence type="ECO:0000313" key="11">
    <source>
        <dbReference type="Ensembl" id="ENSMMDP00005035284.1"/>
    </source>
</evidence>
<keyword evidence="7" id="KW-0269">Exonuclease</keyword>
<evidence type="ECO:0000313" key="12">
    <source>
        <dbReference type="Proteomes" id="UP000472263"/>
    </source>
</evidence>
<keyword evidence="4" id="KW-0540">Nuclease</keyword>
<dbReference type="FunFam" id="3.30.420.10:FF:000247">
    <property type="entry name" value="Si:ch1073-296i8.2"/>
    <property type="match status" value="1"/>
</dbReference>
<dbReference type="PANTHER" id="PTHR13058:SF22">
    <property type="entry name" value="EXODEOXYRIBONUCLEASE III"/>
    <property type="match status" value="1"/>
</dbReference>
<dbReference type="GO" id="GO:0003676">
    <property type="term" value="F:nucleic acid binding"/>
    <property type="evidence" value="ECO:0007669"/>
    <property type="project" value="InterPro"/>
</dbReference>
<gene>
    <name evidence="11" type="primary">LOC115360625</name>
</gene>
<dbReference type="RefSeq" id="XP_029909502.1">
    <property type="nucleotide sequence ID" value="XM_030053642.1"/>
</dbReference>
<dbReference type="InterPro" id="IPR036397">
    <property type="entry name" value="RNaseH_sf"/>
</dbReference>
<evidence type="ECO:0000256" key="4">
    <source>
        <dbReference type="ARBA" id="ARBA00022722"/>
    </source>
</evidence>
<sequence length="211" mass="24134">MKAHKTTDSANMQSTMSGEKTIVFFDLETTGLDTAVCDIIQLSAISGDRVFNVYTLPHDTICDEATRVTGFTVDSGTLLLHGRRVETIPLREALSTFISFLHSFRCPLLLAAHNAKRFDAPVLSRALRECSLTREFREVESKFLDTFLISKRLFAHELSRFSQEYLVRHFLKKSYNAHNAVEDCRSLQELYRKWNPAIWDVATCTFLLPHL</sequence>
<reference evidence="11" key="2">
    <citation type="submission" date="2025-08" db="UniProtKB">
        <authorList>
            <consortium name="Ensembl"/>
        </authorList>
    </citation>
    <scope>IDENTIFICATION</scope>
</reference>
<dbReference type="GeneID" id="115360625"/>
<dbReference type="AlphaFoldDB" id="A0A667ZHK9"/>
<dbReference type="EC" id="3.1.11.2" evidence="3"/>
<dbReference type="InParanoid" id="A0A667ZHK9"/>
<dbReference type="FunCoup" id="A0A667ZHK9">
    <property type="interactions" value="36"/>
</dbReference>
<comment type="similarity">
    <text evidence="9">Belongs to the exonuclease superfamily. TREX family.</text>
</comment>
<keyword evidence="8" id="KW-0460">Magnesium</keyword>
<dbReference type="Proteomes" id="UP000472263">
    <property type="component" value="Chromosome 6"/>
</dbReference>
<evidence type="ECO:0000256" key="9">
    <source>
        <dbReference type="ARBA" id="ARBA00025769"/>
    </source>
</evidence>
<evidence type="ECO:0000256" key="8">
    <source>
        <dbReference type="ARBA" id="ARBA00022842"/>
    </source>
</evidence>
<keyword evidence="6" id="KW-0378">Hydrolase</keyword>
<dbReference type="InterPro" id="IPR040393">
    <property type="entry name" value="TREX1/2"/>
</dbReference>
<evidence type="ECO:0000256" key="5">
    <source>
        <dbReference type="ARBA" id="ARBA00022723"/>
    </source>
</evidence>
<dbReference type="SMART" id="SM00479">
    <property type="entry name" value="EXOIII"/>
    <property type="match status" value="1"/>
</dbReference>
<dbReference type="InterPro" id="IPR012337">
    <property type="entry name" value="RNaseH-like_sf"/>
</dbReference>
<feature type="domain" description="Exonuclease" evidence="10">
    <location>
        <begin position="21"/>
        <end position="200"/>
    </location>
</feature>
<keyword evidence="5" id="KW-0479">Metal-binding</keyword>
<organism evidence="11 12">
    <name type="scientific">Myripristis murdjan</name>
    <name type="common">pinecone soldierfish</name>
    <dbReference type="NCBI Taxonomy" id="586833"/>
    <lineage>
        <taxon>Eukaryota</taxon>
        <taxon>Metazoa</taxon>
        <taxon>Chordata</taxon>
        <taxon>Craniata</taxon>
        <taxon>Vertebrata</taxon>
        <taxon>Euteleostomi</taxon>
        <taxon>Actinopterygii</taxon>
        <taxon>Neopterygii</taxon>
        <taxon>Teleostei</taxon>
        <taxon>Neoteleostei</taxon>
        <taxon>Acanthomorphata</taxon>
        <taxon>Holocentriformes</taxon>
        <taxon>Holocentridae</taxon>
        <taxon>Myripristis</taxon>
    </lineage>
</organism>
<evidence type="ECO:0000256" key="6">
    <source>
        <dbReference type="ARBA" id="ARBA00022801"/>
    </source>
</evidence>
<dbReference type="SUPFAM" id="SSF53098">
    <property type="entry name" value="Ribonuclease H-like"/>
    <property type="match status" value="1"/>
</dbReference>
<comment type="catalytic activity">
    <reaction evidence="1">
        <text>Exonucleolytic cleavage in the 3'- to 5'-direction to yield nucleoside 5'-phosphates.</text>
        <dbReference type="EC" id="3.1.11.2"/>
    </reaction>
</comment>
<evidence type="ECO:0000256" key="3">
    <source>
        <dbReference type="ARBA" id="ARBA00012115"/>
    </source>
</evidence>
<dbReference type="InterPro" id="IPR013520">
    <property type="entry name" value="Ribonucl_H"/>
</dbReference>
<dbReference type="Pfam" id="PF00929">
    <property type="entry name" value="RNase_T"/>
    <property type="match status" value="1"/>
</dbReference>
<dbReference type="GO" id="GO:0006308">
    <property type="term" value="P:DNA catabolic process"/>
    <property type="evidence" value="ECO:0007669"/>
    <property type="project" value="TreeGrafter"/>
</dbReference>
<keyword evidence="12" id="KW-1185">Reference proteome</keyword>
<reference evidence="11" key="1">
    <citation type="submission" date="2019-06" db="EMBL/GenBank/DDBJ databases">
        <authorList>
            <consortium name="Wellcome Sanger Institute Data Sharing"/>
        </authorList>
    </citation>
    <scope>NUCLEOTIDE SEQUENCE [LARGE SCALE GENOMIC DNA]</scope>
</reference>
<proteinExistence type="inferred from homology"/>
<dbReference type="Gene3D" id="3.30.420.10">
    <property type="entry name" value="Ribonuclease H-like superfamily/Ribonuclease H"/>
    <property type="match status" value="1"/>
</dbReference>
<evidence type="ECO:0000256" key="7">
    <source>
        <dbReference type="ARBA" id="ARBA00022839"/>
    </source>
</evidence>
<dbReference type="GeneTree" id="ENSGT00390000012715"/>